<keyword evidence="2" id="KW-1185">Reference proteome</keyword>
<name>A0ACC3YUU9_COLTU</name>
<reference evidence="1 2" key="1">
    <citation type="journal article" date="2020" name="Phytopathology">
        <title>Genome Sequence Resources of Colletotrichum truncatum, C. plurivorum, C. musicola, and C. sojae: Four Species Pathogenic to Soybean (Glycine max).</title>
        <authorList>
            <person name="Rogerio F."/>
            <person name="Boufleur T.R."/>
            <person name="Ciampi-Guillardi M."/>
            <person name="Sukno S.A."/>
            <person name="Thon M.R."/>
            <person name="Massola Junior N.S."/>
            <person name="Baroncelli R."/>
        </authorList>
    </citation>
    <scope>NUCLEOTIDE SEQUENCE [LARGE SCALE GENOMIC DNA]</scope>
    <source>
        <strain evidence="1 2">CMES1059</strain>
    </source>
</reference>
<gene>
    <name evidence="1" type="ORF">CTRU02_210208</name>
</gene>
<sequence>MHASEGELLPSGLFPFSRCSQLWPVGSPRSDSDMHRVVKL</sequence>
<evidence type="ECO:0000313" key="2">
    <source>
        <dbReference type="Proteomes" id="UP000805649"/>
    </source>
</evidence>
<evidence type="ECO:0000313" key="1">
    <source>
        <dbReference type="EMBL" id="KAL0935617.1"/>
    </source>
</evidence>
<dbReference type="Proteomes" id="UP000805649">
    <property type="component" value="Unassembled WGS sequence"/>
</dbReference>
<proteinExistence type="predicted"/>
<organism evidence="1 2">
    <name type="scientific">Colletotrichum truncatum</name>
    <name type="common">Anthracnose fungus</name>
    <name type="synonym">Colletotrichum capsici</name>
    <dbReference type="NCBI Taxonomy" id="5467"/>
    <lineage>
        <taxon>Eukaryota</taxon>
        <taxon>Fungi</taxon>
        <taxon>Dikarya</taxon>
        <taxon>Ascomycota</taxon>
        <taxon>Pezizomycotina</taxon>
        <taxon>Sordariomycetes</taxon>
        <taxon>Hypocreomycetidae</taxon>
        <taxon>Glomerellales</taxon>
        <taxon>Glomerellaceae</taxon>
        <taxon>Colletotrichum</taxon>
        <taxon>Colletotrichum truncatum species complex</taxon>
    </lineage>
</organism>
<accession>A0ACC3YUU9</accession>
<dbReference type="EMBL" id="VUJX02000006">
    <property type="protein sequence ID" value="KAL0935617.1"/>
    <property type="molecule type" value="Genomic_DNA"/>
</dbReference>
<protein>
    <submittedName>
        <fullName evidence="1">Uncharacterized protein</fullName>
    </submittedName>
</protein>
<comment type="caution">
    <text evidence="1">The sequence shown here is derived from an EMBL/GenBank/DDBJ whole genome shotgun (WGS) entry which is preliminary data.</text>
</comment>